<evidence type="ECO:0000313" key="4">
    <source>
        <dbReference type="EMBL" id="MST35148.1"/>
    </source>
</evidence>
<sequence length="85" mass="9129">MHEPFVPGPTLTALVVRPGPLVGTFHRAGVSGWYQLLRPLSRWSVDHLDVRVAVSEAAAATARAAFGGDYTVLWNGIDVEQFAGV</sequence>
<evidence type="ECO:0000256" key="1">
    <source>
        <dbReference type="ARBA" id="ARBA00022676"/>
    </source>
</evidence>
<dbReference type="SUPFAM" id="SSF53756">
    <property type="entry name" value="UDP-Glycosyltransferase/glycogen phosphorylase"/>
    <property type="match status" value="1"/>
</dbReference>
<feature type="non-terminal residue" evidence="4">
    <location>
        <position position="85"/>
    </location>
</feature>
<dbReference type="Pfam" id="PF13439">
    <property type="entry name" value="Glyco_transf_4"/>
    <property type="match status" value="1"/>
</dbReference>
<keyword evidence="2" id="KW-0808">Transferase</keyword>
<keyword evidence="1" id="KW-0328">Glycosyltransferase</keyword>
<keyword evidence="5" id="KW-1185">Reference proteome</keyword>
<reference evidence="4 5" key="1">
    <citation type="submission" date="2019-11" db="EMBL/GenBank/DDBJ databases">
        <title>Acidiferrimicrobium australis gen. nov., sp. nov., an acidophilic and obligately heterotrophic, member of the Actinobacteria that catalyses dissimilatory oxido- reduction of iron isolated from metal-rich acidic water in Chile.</title>
        <authorList>
            <person name="Gonzalez D."/>
            <person name="Huber K."/>
            <person name="Hedrich S."/>
            <person name="Rojas-Villalobos C."/>
            <person name="Quatrini R."/>
            <person name="Dinamarca M.A."/>
            <person name="Schwarz A."/>
            <person name="Canales C."/>
            <person name="Nancucheo I."/>
        </authorList>
    </citation>
    <scope>NUCLEOTIDE SEQUENCE [LARGE SCALE GENOMIC DNA]</scope>
    <source>
        <strain evidence="4 5">USS-CCA1</strain>
    </source>
</reference>
<accession>A0ABW9QZM8</accession>
<name>A0ABW9QZM8_9ACTN</name>
<evidence type="ECO:0000256" key="2">
    <source>
        <dbReference type="ARBA" id="ARBA00022679"/>
    </source>
</evidence>
<dbReference type="Gene3D" id="3.40.50.2000">
    <property type="entry name" value="Glycogen Phosphorylase B"/>
    <property type="match status" value="1"/>
</dbReference>
<dbReference type="Proteomes" id="UP000437736">
    <property type="component" value="Unassembled WGS sequence"/>
</dbReference>
<evidence type="ECO:0000313" key="5">
    <source>
        <dbReference type="Proteomes" id="UP000437736"/>
    </source>
</evidence>
<dbReference type="EMBL" id="WJHE01001469">
    <property type="protein sequence ID" value="MST35148.1"/>
    <property type="molecule type" value="Genomic_DNA"/>
</dbReference>
<feature type="domain" description="Glycosyltransferase subfamily 4-like N-terminal" evidence="3">
    <location>
        <begin position="2"/>
        <end position="81"/>
    </location>
</feature>
<organism evidence="4 5">
    <name type="scientific">Acidiferrimicrobium australe</name>
    <dbReference type="NCBI Taxonomy" id="2664430"/>
    <lineage>
        <taxon>Bacteria</taxon>
        <taxon>Bacillati</taxon>
        <taxon>Actinomycetota</taxon>
        <taxon>Acidimicrobiia</taxon>
        <taxon>Acidimicrobiales</taxon>
        <taxon>Acidimicrobiaceae</taxon>
        <taxon>Acidiferrimicrobium</taxon>
    </lineage>
</organism>
<protein>
    <submittedName>
        <fullName evidence="4">Glycosyltransferase</fullName>
    </submittedName>
</protein>
<dbReference type="InterPro" id="IPR028098">
    <property type="entry name" value="Glyco_trans_4-like_N"/>
</dbReference>
<evidence type="ECO:0000259" key="3">
    <source>
        <dbReference type="Pfam" id="PF13439"/>
    </source>
</evidence>
<proteinExistence type="predicted"/>
<comment type="caution">
    <text evidence="4">The sequence shown here is derived from an EMBL/GenBank/DDBJ whole genome shotgun (WGS) entry which is preliminary data.</text>
</comment>
<gene>
    <name evidence="4" type="ORF">GHK86_20750</name>
</gene>